<dbReference type="Proteomes" id="UP000887564">
    <property type="component" value="Unplaced"/>
</dbReference>
<accession>A0A914SIN5</accession>
<proteinExistence type="predicted"/>
<dbReference type="WBParaSite" id="PEQ_0001382101-mRNA-1">
    <property type="protein sequence ID" value="PEQ_0001382101-mRNA-1"/>
    <property type="gene ID" value="PEQ_0001382101"/>
</dbReference>
<evidence type="ECO:0000313" key="3">
    <source>
        <dbReference type="WBParaSite" id="PEQ_0001382101-mRNA-1"/>
    </source>
</evidence>
<keyword evidence="2" id="KW-1185">Reference proteome</keyword>
<sequence>MHIEGLDRTEQDEIDSNRYMAWLGGQVTLQSQSGTGGFQKPRDVVSTSYYDRVMSQRLQTAKELRDKSGDRKISTESKPISEDERMLNEPNNFQENGEVLN</sequence>
<evidence type="ECO:0000313" key="2">
    <source>
        <dbReference type="Proteomes" id="UP000887564"/>
    </source>
</evidence>
<feature type="region of interest" description="Disordered" evidence="1">
    <location>
        <begin position="61"/>
        <end position="101"/>
    </location>
</feature>
<dbReference type="AlphaFoldDB" id="A0A914SIN5"/>
<protein>
    <submittedName>
        <fullName evidence="3">Uncharacterized protein</fullName>
    </submittedName>
</protein>
<evidence type="ECO:0000256" key="1">
    <source>
        <dbReference type="SAM" id="MobiDB-lite"/>
    </source>
</evidence>
<reference evidence="3" key="1">
    <citation type="submission" date="2022-11" db="UniProtKB">
        <authorList>
            <consortium name="WormBaseParasite"/>
        </authorList>
    </citation>
    <scope>IDENTIFICATION</scope>
</reference>
<organism evidence="2 3">
    <name type="scientific">Parascaris equorum</name>
    <name type="common">Equine roundworm</name>
    <dbReference type="NCBI Taxonomy" id="6256"/>
    <lineage>
        <taxon>Eukaryota</taxon>
        <taxon>Metazoa</taxon>
        <taxon>Ecdysozoa</taxon>
        <taxon>Nematoda</taxon>
        <taxon>Chromadorea</taxon>
        <taxon>Rhabditida</taxon>
        <taxon>Spirurina</taxon>
        <taxon>Ascaridomorpha</taxon>
        <taxon>Ascaridoidea</taxon>
        <taxon>Ascarididae</taxon>
        <taxon>Parascaris</taxon>
    </lineage>
</organism>
<feature type="compositionally biased region" description="Basic and acidic residues" evidence="1">
    <location>
        <begin position="61"/>
        <end position="87"/>
    </location>
</feature>
<name>A0A914SIN5_PAREQ</name>